<dbReference type="EMBL" id="JADBGQ010000008">
    <property type="protein sequence ID" value="KAG5384938.1"/>
    <property type="molecule type" value="Genomic_DNA"/>
</dbReference>
<name>A0ABQ7LEI1_BRACM</name>
<dbReference type="Proteomes" id="UP000823674">
    <property type="component" value="Chromosome A09"/>
</dbReference>
<gene>
    <name evidence="1" type="primary">A09g512880.1_BraROA</name>
    <name evidence="1" type="ORF">IGI04_036408</name>
</gene>
<sequence>MMYSLLQFVKNRHNVSFLARSYRALVLYSAADKLEYGNRTADKPSSIDTRDRASVPLGHYVTTELFRNVDTTPVHALSSILQCYLPKTVANSVHVFRHSKSSIKLCVTINVSSRNSAQRDLRHNSRPILRFLNQKPVNRRTVYAWFAREDKCQNISILCYDGLRAEENRQCEFWFPQFGARRRGGYGLLLLMATKRLIETMSGYMNDKLAALTAPMVNAYANTVLFNKIENLVATFRHRKSTKTSSRFLFLNIKGNDKSYQTP</sequence>
<evidence type="ECO:0000313" key="1">
    <source>
        <dbReference type="EMBL" id="KAG5384938.1"/>
    </source>
</evidence>
<protein>
    <submittedName>
        <fullName evidence="1">Uncharacterized protein</fullName>
    </submittedName>
</protein>
<keyword evidence="2" id="KW-1185">Reference proteome</keyword>
<evidence type="ECO:0000313" key="2">
    <source>
        <dbReference type="Proteomes" id="UP000823674"/>
    </source>
</evidence>
<accession>A0ABQ7LEI1</accession>
<comment type="caution">
    <text evidence="1">The sequence shown here is derived from an EMBL/GenBank/DDBJ whole genome shotgun (WGS) entry which is preliminary data.</text>
</comment>
<proteinExistence type="predicted"/>
<reference evidence="1 2" key="1">
    <citation type="submission" date="2021-03" db="EMBL/GenBank/DDBJ databases">
        <authorList>
            <person name="King G.J."/>
            <person name="Bancroft I."/>
            <person name="Baten A."/>
            <person name="Bloomfield J."/>
            <person name="Borpatragohain P."/>
            <person name="He Z."/>
            <person name="Irish N."/>
            <person name="Irwin J."/>
            <person name="Liu K."/>
            <person name="Mauleon R.P."/>
            <person name="Moore J."/>
            <person name="Morris R."/>
            <person name="Ostergaard L."/>
            <person name="Wang B."/>
            <person name="Wells R."/>
        </authorList>
    </citation>
    <scope>NUCLEOTIDE SEQUENCE [LARGE SCALE GENOMIC DNA]</scope>
    <source>
        <strain evidence="1">R-o-18</strain>
        <tissue evidence="1">Leaf</tissue>
    </source>
</reference>
<organism evidence="1 2">
    <name type="scientific">Brassica rapa subsp. trilocularis</name>
    <dbReference type="NCBI Taxonomy" id="1813537"/>
    <lineage>
        <taxon>Eukaryota</taxon>
        <taxon>Viridiplantae</taxon>
        <taxon>Streptophyta</taxon>
        <taxon>Embryophyta</taxon>
        <taxon>Tracheophyta</taxon>
        <taxon>Spermatophyta</taxon>
        <taxon>Magnoliopsida</taxon>
        <taxon>eudicotyledons</taxon>
        <taxon>Gunneridae</taxon>
        <taxon>Pentapetalae</taxon>
        <taxon>rosids</taxon>
        <taxon>malvids</taxon>
        <taxon>Brassicales</taxon>
        <taxon>Brassicaceae</taxon>
        <taxon>Brassiceae</taxon>
        <taxon>Brassica</taxon>
    </lineage>
</organism>